<reference evidence="3" key="2">
    <citation type="submission" date="2020-10" db="UniProtKB">
        <authorList>
            <consortium name="WormBaseParasite"/>
        </authorList>
    </citation>
    <scope>IDENTIFICATION</scope>
</reference>
<dbReference type="Proteomes" id="UP000492821">
    <property type="component" value="Unassembled WGS sequence"/>
</dbReference>
<reference evidence="2" key="1">
    <citation type="journal article" date="2013" name="Genetics">
        <title>The draft genome and transcriptome of Panagrellus redivivus are shaped by the harsh demands of a free-living lifestyle.</title>
        <authorList>
            <person name="Srinivasan J."/>
            <person name="Dillman A.R."/>
            <person name="Macchietto M.G."/>
            <person name="Heikkinen L."/>
            <person name="Lakso M."/>
            <person name="Fracchia K.M."/>
            <person name="Antoshechkin I."/>
            <person name="Mortazavi A."/>
            <person name="Wong G."/>
            <person name="Sternberg P.W."/>
        </authorList>
    </citation>
    <scope>NUCLEOTIDE SEQUENCE [LARGE SCALE GENOMIC DNA]</scope>
    <source>
        <strain evidence="2">MT8872</strain>
    </source>
</reference>
<keyword evidence="1" id="KW-1133">Transmembrane helix</keyword>
<keyword evidence="2" id="KW-1185">Reference proteome</keyword>
<protein>
    <submittedName>
        <fullName evidence="3">EGF-like domain-containing protein</fullName>
    </submittedName>
</protein>
<keyword evidence="1" id="KW-0812">Transmembrane</keyword>
<evidence type="ECO:0000313" key="3">
    <source>
        <dbReference type="WBParaSite" id="Pan_g23663.t1"/>
    </source>
</evidence>
<feature type="transmembrane region" description="Helical" evidence="1">
    <location>
        <begin position="52"/>
        <end position="77"/>
    </location>
</feature>
<sequence>MNTLIPVNTTCLVGCEPGSVCGRPYGWQHPHLCVAPGLIDRPLAAPIAGDRFWIGLLFGIAIALFFFLLPAGCRLLLRQFPGLKAQVARLPFVEYEDPPIPLQDVLHPVV</sequence>
<name>A0A7E4VQ93_PANRE</name>
<evidence type="ECO:0000256" key="1">
    <source>
        <dbReference type="SAM" id="Phobius"/>
    </source>
</evidence>
<keyword evidence="1" id="KW-0472">Membrane</keyword>
<dbReference type="AlphaFoldDB" id="A0A7E4VQ93"/>
<evidence type="ECO:0000313" key="2">
    <source>
        <dbReference type="Proteomes" id="UP000492821"/>
    </source>
</evidence>
<organism evidence="2 3">
    <name type="scientific">Panagrellus redivivus</name>
    <name type="common">Microworm</name>
    <dbReference type="NCBI Taxonomy" id="6233"/>
    <lineage>
        <taxon>Eukaryota</taxon>
        <taxon>Metazoa</taxon>
        <taxon>Ecdysozoa</taxon>
        <taxon>Nematoda</taxon>
        <taxon>Chromadorea</taxon>
        <taxon>Rhabditida</taxon>
        <taxon>Tylenchina</taxon>
        <taxon>Panagrolaimomorpha</taxon>
        <taxon>Panagrolaimoidea</taxon>
        <taxon>Panagrolaimidae</taxon>
        <taxon>Panagrellus</taxon>
    </lineage>
</organism>
<dbReference type="WBParaSite" id="Pan_g23663.t1">
    <property type="protein sequence ID" value="Pan_g23663.t1"/>
    <property type="gene ID" value="Pan_g23663"/>
</dbReference>
<proteinExistence type="predicted"/>
<accession>A0A7E4VQ93</accession>